<name>A0ABU7JZJ7_9NOCA</name>
<dbReference type="RefSeq" id="WP_330154750.1">
    <property type="nucleotide sequence ID" value="NZ_JAUZMZ010000315.1"/>
</dbReference>
<dbReference type="EMBL" id="JAUZMZ010000315">
    <property type="protein sequence ID" value="MEE2035435.1"/>
    <property type="molecule type" value="Genomic_DNA"/>
</dbReference>
<evidence type="ECO:0000313" key="1">
    <source>
        <dbReference type="EMBL" id="MEE2035435.1"/>
    </source>
</evidence>
<gene>
    <name evidence="1" type="ORF">Q8814_25575</name>
</gene>
<comment type="caution">
    <text evidence="1">The sequence shown here is derived from an EMBL/GenBank/DDBJ whole genome shotgun (WGS) entry which is preliminary data.</text>
</comment>
<protein>
    <submittedName>
        <fullName evidence="1">Uncharacterized protein</fullName>
    </submittedName>
</protein>
<evidence type="ECO:0000313" key="2">
    <source>
        <dbReference type="Proteomes" id="UP001331936"/>
    </source>
</evidence>
<keyword evidence="2" id="KW-1185">Reference proteome</keyword>
<dbReference type="Proteomes" id="UP001331936">
    <property type="component" value="Unassembled WGS sequence"/>
</dbReference>
<accession>A0ABU7JZJ7</accession>
<organism evidence="1 2">
    <name type="scientific">Rhodococcus chondri</name>
    <dbReference type="NCBI Taxonomy" id="3065941"/>
    <lineage>
        <taxon>Bacteria</taxon>
        <taxon>Bacillati</taxon>
        <taxon>Actinomycetota</taxon>
        <taxon>Actinomycetes</taxon>
        <taxon>Mycobacteriales</taxon>
        <taxon>Nocardiaceae</taxon>
        <taxon>Rhodococcus</taxon>
    </lineage>
</organism>
<proteinExistence type="predicted"/>
<sequence>MPVVTVPATDRATAALADWLIRDLTAVMLEQAGLPDPQRLRRLPTITAAHIGKPGKLRRHVRALEQGLEQADRHLRAGAHRGGHSLGSESVPAVPAELFDVAAELAGTVAERGSPAAALANRAVLLAAGVIGRGLGRVEASVTWSTTAGSYCALLAQLWQDEPEAQVLVDPG</sequence>
<reference evidence="1 2" key="1">
    <citation type="submission" date="2023-08" db="EMBL/GenBank/DDBJ databases">
        <authorList>
            <person name="Girao M."/>
            <person name="Carvalho M.F."/>
        </authorList>
    </citation>
    <scope>NUCLEOTIDE SEQUENCE [LARGE SCALE GENOMIC DNA]</scope>
    <source>
        <strain evidence="1 2">CC-R104</strain>
    </source>
</reference>